<accession>A0A1Y1RSX2</accession>
<dbReference type="InterPro" id="IPR001387">
    <property type="entry name" value="Cro/C1-type_HTH"/>
</dbReference>
<dbReference type="GO" id="GO:0003677">
    <property type="term" value="F:DNA binding"/>
    <property type="evidence" value="ECO:0007669"/>
    <property type="project" value="UniProtKB-KW"/>
</dbReference>
<dbReference type="CDD" id="cd02209">
    <property type="entry name" value="cupin_XRE_C"/>
    <property type="match status" value="1"/>
</dbReference>
<evidence type="ECO:0000256" key="1">
    <source>
        <dbReference type="ARBA" id="ARBA00023125"/>
    </source>
</evidence>
<dbReference type="InterPro" id="IPR050807">
    <property type="entry name" value="TransReg_Diox_bact_type"/>
</dbReference>
<dbReference type="SUPFAM" id="SSF51182">
    <property type="entry name" value="RmlC-like cupins"/>
    <property type="match status" value="1"/>
</dbReference>
<dbReference type="Pfam" id="PF01381">
    <property type="entry name" value="HTH_3"/>
    <property type="match status" value="1"/>
</dbReference>
<dbReference type="PANTHER" id="PTHR46797:SF19">
    <property type="entry name" value="BLL2473 PROTEIN"/>
    <property type="match status" value="1"/>
</dbReference>
<dbReference type="InterPro" id="IPR010982">
    <property type="entry name" value="Lambda_DNA-bd_dom_sf"/>
</dbReference>
<dbReference type="EMBL" id="MWQY01000037">
    <property type="protein sequence ID" value="ORC29899.1"/>
    <property type="molecule type" value="Genomic_DNA"/>
</dbReference>
<dbReference type="Pfam" id="PF07883">
    <property type="entry name" value="Cupin_2"/>
    <property type="match status" value="1"/>
</dbReference>
<comment type="caution">
    <text evidence="3">The sequence shown here is derived from an EMBL/GenBank/DDBJ whole genome shotgun (WGS) entry which is preliminary data.</text>
</comment>
<dbReference type="GO" id="GO:0003700">
    <property type="term" value="F:DNA-binding transcription factor activity"/>
    <property type="evidence" value="ECO:0007669"/>
    <property type="project" value="TreeGrafter"/>
</dbReference>
<dbReference type="OrthoDB" id="9814553at2"/>
<gene>
    <name evidence="3" type="ORF">B4O97_18625</name>
</gene>
<dbReference type="Gene3D" id="2.60.120.10">
    <property type="entry name" value="Jelly Rolls"/>
    <property type="match status" value="1"/>
</dbReference>
<feature type="domain" description="HTH cro/C1-type" evidence="2">
    <location>
        <begin position="17"/>
        <end position="71"/>
    </location>
</feature>
<evidence type="ECO:0000313" key="4">
    <source>
        <dbReference type="Proteomes" id="UP000192343"/>
    </source>
</evidence>
<dbReference type="RefSeq" id="WP_083053031.1">
    <property type="nucleotide sequence ID" value="NZ_MWQY01000037.1"/>
</dbReference>
<dbReference type="SMART" id="SM00530">
    <property type="entry name" value="HTH_XRE"/>
    <property type="match status" value="1"/>
</dbReference>
<sequence length="186" mass="21350">MLTTTVEEKELRIGKRIRKLRKQLKYTLKDVAKNSGFSVSLISKIENDKIFPSAGTLFKIAKALNTNIQSILEEESPTNVVLTNKDKAEKSFIRTEKGFDIFPYATEHKENKIQAFLYNANKKNVRTHNDSHDGQEFIYLIEGILCVRIKDKKYILNPGDSIYFDSSDSHECFPISEDAKYLGFFA</sequence>
<evidence type="ECO:0000259" key="2">
    <source>
        <dbReference type="PROSITE" id="PS50943"/>
    </source>
</evidence>
<dbReference type="AlphaFoldDB" id="A0A1Y1RSX2"/>
<protein>
    <recommendedName>
        <fullName evidence="2">HTH cro/C1-type domain-containing protein</fullName>
    </recommendedName>
</protein>
<reference evidence="3 4" key="1">
    <citation type="submission" date="2017-03" db="EMBL/GenBank/DDBJ databases">
        <title>Draft Genome sequence of Marispirochaeta sp. strain JC444.</title>
        <authorList>
            <person name="Shivani Y."/>
            <person name="Subhash Y."/>
            <person name="Sasikala C."/>
            <person name="Ramana C."/>
        </authorList>
    </citation>
    <scope>NUCLEOTIDE SEQUENCE [LARGE SCALE GENOMIC DNA]</scope>
    <source>
        <strain evidence="3 4">JC444</strain>
    </source>
</reference>
<dbReference type="SUPFAM" id="SSF47413">
    <property type="entry name" value="lambda repressor-like DNA-binding domains"/>
    <property type="match status" value="1"/>
</dbReference>
<proteinExistence type="predicted"/>
<organism evidence="3 4">
    <name type="scientific">Marispirochaeta aestuarii</name>
    <dbReference type="NCBI Taxonomy" id="1963862"/>
    <lineage>
        <taxon>Bacteria</taxon>
        <taxon>Pseudomonadati</taxon>
        <taxon>Spirochaetota</taxon>
        <taxon>Spirochaetia</taxon>
        <taxon>Spirochaetales</taxon>
        <taxon>Spirochaetaceae</taxon>
        <taxon>Marispirochaeta</taxon>
    </lineage>
</organism>
<dbReference type="PROSITE" id="PS50943">
    <property type="entry name" value="HTH_CROC1"/>
    <property type="match status" value="1"/>
</dbReference>
<dbReference type="PANTHER" id="PTHR46797">
    <property type="entry name" value="HTH-TYPE TRANSCRIPTIONAL REGULATOR"/>
    <property type="match status" value="1"/>
</dbReference>
<dbReference type="InterPro" id="IPR013096">
    <property type="entry name" value="Cupin_2"/>
</dbReference>
<evidence type="ECO:0000313" key="3">
    <source>
        <dbReference type="EMBL" id="ORC29899.1"/>
    </source>
</evidence>
<dbReference type="CDD" id="cd00093">
    <property type="entry name" value="HTH_XRE"/>
    <property type="match status" value="1"/>
</dbReference>
<dbReference type="STRING" id="1963862.B4O97_18625"/>
<name>A0A1Y1RSX2_9SPIO</name>
<dbReference type="InterPro" id="IPR014710">
    <property type="entry name" value="RmlC-like_jellyroll"/>
</dbReference>
<dbReference type="Proteomes" id="UP000192343">
    <property type="component" value="Unassembled WGS sequence"/>
</dbReference>
<keyword evidence="1" id="KW-0238">DNA-binding</keyword>
<dbReference type="Gene3D" id="1.10.260.40">
    <property type="entry name" value="lambda repressor-like DNA-binding domains"/>
    <property type="match status" value="1"/>
</dbReference>
<keyword evidence="4" id="KW-1185">Reference proteome</keyword>
<dbReference type="InterPro" id="IPR011051">
    <property type="entry name" value="RmlC_Cupin_sf"/>
</dbReference>
<dbReference type="GO" id="GO:0005829">
    <property type="term" value="C:cytosol"/>
    <property type="evidence" value="ECO:0007669"/>
    <property type="project" value="TreeGrafter"/>
</dbReference>